<accession>A0A3B0VF44</accession>
<sequence>MSFIKKQEGLAKKTLEELIKLQETISENPNNKNTENGGSWLHDRKTRTKLDDIGWVIREKMKERKAT</sequence>
<dbReference type="EMBL" id="UOEW01000214">
    <property type="protein sequence ID" value="VAW38903.1"/>
    <property type="molecule type" value="Genomic_DNA"/>
</dbReference>
<gene>
    <name evidence="1" type="ORF">MNBD_GAMMA01-1301</name>
</gene>
<name>A0A3B0VF44_9ZZZZ</name>
<evidence type="ECO:0000313" key="1">
    <source>
        <dbReference type="EMBL" id="VAW38903.1"/>
    </source>
</evidence>
<reference evidence="1" key="1">
    <citation type="submission" date="2018-06" db="EMBL/GenBank/DDBJ databases">
        <authorList>
            <person name="Zhirakovskaya E."/>
        </authorList>
    </citation>
    <scope>NUCLEOTIDE SEQUENCE</scope>
</reference>
<dbReference type="AlphaFoldDB" id="A0A3B0VF44"/>
<organism evidence="1">
    <name type="scientific">hydrothermal vent metagenome</name>
    <dbReference type="NCBI Taxonomy" id="652676"/>
    <lineage>
        <taxon>unclassified sequences</taxon>
        <taxon>metagenomes</taxon>
        <taxon>ecological metagenomes</taxon>
    </lineage>
</organism>
<proteinExistence type="predicted"/>
<protein>
    <submittedName>
        <fullName evidence="1">Uncharacterized protein</fullName>
    </submittedName>
</protein>